<dbReference type="SUPFAM" id="SSF52374">
    <property type="entry name" value="Nucleotidylyl transferase"/>
    <property type="match status" value="1"/>
</dbReference>
<protein>
    <recommendedName>
        <fullName evidence="2">tRNA(Met) cytidine acetate ligase</fullName>
        <ecNumber evidence="2">6.3.4.-</ecNumber>
    </recommendedName>
</protein>
<dbReference type="Gene3D" id="3.40.50.620">
    <property type="entry name" value="HUPs"/>
    <property type="match status" value="1"/>
</dbReference>
<reference evidence="3 4" key="1">
    <citation type="submission" date="2020-12" db="EMBL/GenBank/DDBJ databases">
        <title>Whole genome sequences of gut porcine anaerobes.</title>
        <authorList>
            <person name="Kubasova T."/>
            <person name="Jahodarova E."/>
            <person name="Rychlik I."/>
        </authorList>
    </citation>
    <scope>NUCLEOTIDE SEQUENCE [LARGE SCALE GENOMIC DNA]</scope>
    <source>
        <strain evidence="3 4">An867</strain>
    </source>
</reference>
<dbReference type="EC" id="6.3.4.-" evidence="2"/>
<keyword evidence="4" id="KW-1185">Reference proteome</keyword>
<keyword evidence="2" id="KW-0067">ATP-binding</keyword>
<comment type="catalytic activity">
    <reaction evidence="2">
        <text>cytidine(34) in elongator tRNA(Met) + acetate + ATP = N(4)-acetylcytidine(34) in elongator tRNA(Met) + AMP + diphosphate</text>
        <dbReference type="Rhea" id="RHEA:58144"/>
        <dbReference type="Rhea" id="RHEA-COMP:10693"/>
        <dbReference type="Rhea" id="RHEA-COMP:10694"/>
        <dbReference type="ChEBI" id="CHEBI:30089"/>
        <dbReference type="ChEBI" id="CHEBI:30616"/>
        <dbReference type="ChEBI" id="CHEBI:33019"/>
        <dbReference type="ChEBI" id="CHEBI:74900"/>
        <dbReference type="ChEBI" id="CHEBI:82748"/>
        <dbReference type="ChEBI" id="CHEBI:456215"/>
    </reaction>
</comment>
<comment type="similarity">
    <text evidence="2">Belongs to the TmcAL family.</text>
</comment>
<comment type="caution">
    <text evidence="2">Lacks conserved residue(s) required for the propagation of feature annotation.</text>
</comment>
<comment type="caution">
    <text evidence="3">The sequence shown here is derived from an EMBL/GenBank/DDBJ whole genome shotgun (WGS) entry which is preliminary data.</text>
</comment>
<evidence type="ECO:0000313" key="4">
    <source>
        <dbReference type="Proteomes" id="UP001299220"/>
    </source>
</evidence>
<dbReference type="PANTHER" id="PTHR37825">
    <property type="entry name" value="TRNA(MET) CYTIDINE ACETATE LIGASE"/>
    <property type="match status" value="1"/>
</dbReference>
<keyword evidence="2" id="KW-0547">Nucleotide-binding</keyword>
<dbReference type="PANTHER" id="PTHR37825:SF1">
    <property type="entry name" value="TRNA(MET) CYTIDINE ACETATE LIGASE"/>
    <property type="match status" value="1"/>
</dbReference>
<feature type="binding site" evidence="2">
    <location>
        <position position="164"/>
    </location>
    <ligand>
        <name>ATP</name>
        <dbReference type="ChEBI" id="CHEBI:30616"/>
    </ligand>
</feature>
<keyword evidence="2" id="KW-0963">Cytoplasm</keyword>
<gene>
    <name evidence="2" type="primary">tmcAL</name>
    <name evidence="3" type="ORF">JQM67_04775</name>
</gene>
<keyword evidence="2" id="KW-0694">RNA-binding</keyword>
<evidence type="ECO:0000313" key="3">
    <source>
        <dbReference type="EMBL" id="MCF2651907.1"/>
    </source>
</evidence>
<feature type="binding site" evidence="2">
    <location>
        <begin position="11"/>
        <end position="24"/>
    </location>
    <ligand>
        <name>ATP</name>
        <dbReference type="ChEBI" id="CHEBI:30616"/>
    </ligand>
</feature>
<comment type="function">
    <text evidence="2">Catalyzes the formation of N(4)-acetylcytidine (ac(4)C) at the wobble position of elongator tRNA(Met), using acetate and ATP as substrates. First activates an acetate ion to form acetyladenylate (Ac-AMP) and then transfers the acetyl group to tRNA to form ac(4)C34.</text>
</comment>
<dbReference type="Proteomes" id="UP001299220">
    <property type="component" value="Unassembled WGS sequence"/>
</dbReference>
<feature type="binding site" evidence="2">
    <location>
        <position position="105"/>
    </location>
    <ligand>
        <name>ATP</name>
        <dbReference type="ChEBI" id="CHEBI:30616"/>
    </ligand>
</feature>
<accession>A0ABS9CL80</accession>
<keyword evidence="2" id="KW-0820">tRNA-binding</keyword>
<dbReference type="EMBL" id="JAFBIT010000001">
    <property type="protein sequence ID" value="MCF2651907.1"/>
    <property type="molecule type" value="Genomic_DNA"/>
</dbReference>
<dbReference type="RefSeq" id="WP_235322930.1">
    <property type="nucleotide sequence ID" value="NZ_JAFBIT010000001.1"/>
</dbReference>
<comment type="subcellular location">
    <subcellularLocation>
        <location evidence="2">Cytoplasm</location>
    </subcellularLocation>
</comment>
<organism evidence="3 4">
    <name type="scientific">Anaeromassilibacillus senegalensis</name>
    <dbReference type="NCBI Taxonomy" id="1673717"/>
    <lineage>
        <taxon>Bacteria</taxon>
        <taxon>Bacillati</taxon>
        <taxon>Bacillota</taxon>
        <taxon>Clostridia</taxon>
        <taxon>Eubacteriales</taxon>
        <taxon>Acutalibacteraceae</taxon>
        <taxon>Anaeromassilibacillus</taxon>
    </lineage>
</organism>
<keyword evidence="2" id="KW-0436">Ligase</keyword>
<dbReference type="HAMAP" id="MF_01539">
    <property type="entry name" value="TmcAL"/>
    <property type="match status" value="1"/>
</dbReference>
<dbReference type="InterPro" id="IPR014729">
    <property type="entry name" value="Rossmann-like_a/b/a_fold"/>
</dbReference>
<feature type="binding site" evidence="2">
    <location>
        <position position="189"/>
    </location>
    <ligand>
        <name>ATP</name>
        <dbReference type="ChEBI" id="CHEBI:30616"/>
    </ligand>
</feature>
<evidence type="ECO:0000256" key="1">
    <source>
        <dbReference type="ARBA" id="ARBA00022694"/>
    </source>
</evidence>
<dbReference type="Pfam" id="PF05636">
    <property type="entry name" value="HIGH_NTase1"/>
    <property type="match status" value="1"/>
</dbReference>
<dbReference type="InterPro" id="IPR008513">
    <property type="entry name" value="tRNA(Met)_cyd_acetate_ligase"/>
</dbReference>
<keyword evidence="1 2" id="KW-0819">tRNA processing</keyword>
<evidence type="ECO:0000256" key="2">
    <source>
        <dbReference type="HAMAP-Rule" id="MF_01539"/>
    </source>
</evidence>
<name>A0ABS9CL80_9FIRM</name>
<sequence length="397" mass="43288">MVAKNRISGIICEFNPLHNGHAALLKHLRQDADDRTVCVMSGNFVQRGEAAVLDKWSRTRLALENGADLVLELPLPWAMAGAERFALGGVSLLAALGGVDRLAFGSECGETTPLLRIAEYLLSPQFSADIRPHLAAGLPFAAARGKAIEKALGADCAALNEQPNNILGIEYCKALTKRGSMITPYTIPRVAVGHDAQNVSGRFASASLLRRLSAEGEDISPFVPENTNARIGELRGEKRYPANIRYLERAVLAFLVTLSPERLRTVPDVSEGIENRILAAAGTAPSLEALYDAVKTKRYSHARIRRIVLSAFLGLTDDLPATLPYLRVLGMNERGAEILRTAKPTLPYVTRPADVKKLSADAQRIFALEARADDLYGFCTEHRRPAGLDYTEKLIRL</sequence>
<proteinExistence type="inferred from homology"/>